<evidence type="ECO:0000313" key="14">
    <source>
        <dbReference type="EMBL" id="GHI78689.1"/>
    </source>
</evidence>
<organism evidence="14 15">
    <name type="scientific">Streptomyces spororaveus</name>
    <dbReference type="NCBI Taxonomy" id="284039"/>
    <lineage>
        <taxon>Bacteria</taxon>
        <taxon>Bacillati</taxon>
        <taxon>Actinomycetota</taxon>
        <taxon>Actinomycetes</taxon>
        <taxon>Kitasatosporales</taxon>
        <taxon>Streptomycetaceae</taxon>
        <taxon>Streptomyces</taxon>
    </lineage>
</organism>
<evidence type="ECO:0000256" key="5">
    <source>
        <dbReference type="ARBA" id="ARBA00022807"/>
    </source>
</evidence>
<protein>
    <submittedName>
        <fullName evidence="14">NHLP family bacteriocin export ABC transporter peptidase/permease/ATPase</fullName>
    </submittedName>
</protein>
<evidence type="ECO:0000259" key="12">
    <source>
        <dbReference type="PROSITE" id="PS50929"/>
    </source>
</evidence>
<dbReference type="InterPro" id="IPR003593">
    <property type="entry name" value="AAA+_ATPase"/>
</dbReference>
<dbReference type="Gene3D" id="3.40.50.300">
    <property type="entry name" value="P-loop containing nucleotide triphosphate hydrolases"/>
    <property type="match status" value="1"/>
</dbReference>
<dbReference type="InterPro" id="IPR022514">
    <property type="entry name" value="NHPM_micro_ABC1"/>
</dbReference>
<keyword evidence="15" id="KW-1185">Reference proteome</keyword>
<dbReference type="SUPFAM" id="SSF52540">
    <property type="entry name" value="P-loop containing nucleoside triphosphate hydrolases"/>
    <property type="match status" value="1"/>
</dbReference>
<dbReference type="InterPro" id="IPR017871">
    <property type="entry name" value="ABC_transporter-like_CS"/>
</dbReference>
<sequence>MTQSTLAKPPAGPPAKNTTPPAPGGPGRPAGRRRRIPLPRMRPWRHKVPTVMQMESVECGAASLAMILAHYGRHVPLEELRGVCGVSRDGANAATVLAAARQYGMTARGYQTEAENLKDLDRPVVIFWAFQHFLVVEGVRTQYGKTVVAVNDPAGGPRLMDWDEFDSGFTGVVLSFEPGPDFVRGGTRTKVGAALLSRRLPSGRALPLVLMASALLVVPGIATPAFTRVFIDRVLAGGSAGYLVPLLLAMMFTALCVFVLTSVQRHYLLRLEIRMGLVSSARFFRHLLRLPVDFFMQRRPAEVANRVAGNDVVAEILSRDLALTVVNLVLVVFYAALLIHFDVLLGAIGVGMALLNIVVLRWVARARTDAVVALRTDRGNLTATTFTTLSQIETVKATGAEPDAFSRWAGFLAKVISAKQHLGVPTAVLIVVPPMLASLNSGLILLVGGQRVVDGAISVGILVSFQTLLAALSRPVTQLTNLGGRLQDVTADIKRLYDVEHYPADTSFDVPEDPSRTGRLDGHLEFEDVTFGYSPLAAPFIKDLSFSVVPGRRVAVVGSSGSGKSTLGRLLTGLYAPWSGRILLDGRPREEISRTVLAASVAYVDQDISLFEGSVRDNLALWNNDVPDDVIISALHDAAIFETVMARPGGLHSMVWEGGRNFSGGQRQRLELARALATQPTLLILDEATSALDPETERVIMDNLRRRGCACLTIAHRLSTVRDADEIIVLDKGQIAERGTHEHLLARGGHYTGLIESVRTAEGGDL</sequence>
<dbReference type="PROSITE" id="PS00211">
    <property type="entry name" value="ABC_TRANSPORTER_1"/>
    <property type="match status" value="1"/>
</dbReference>
<evidence type="ECO:0000256" key="10">
    <source>
        <dbReference type="SAM" id="Phobius"/>
    </source>
</evidence>
<evidence type="ECO:0000256" key="3">
    <source>
        <dbReference type="ARBA" id="ARBA00022741"/>
    </source>
</evidence>
<feature type="compositionally biased region" description="Basic residues" evidence="9">
    <location>
        <begin position="30"/>
        <end position="40"/>
    </location>
</feature>
<dbReference type="Gene3D" id="1.20.1560.10">
    <property type="entry name" value="ABC transporter type 1, transmembrane domain"/>
    <property type="match status" value="1"/>
</dbReference>
<evidence type="ECO:0000256" key="7">
    <source>
        <dbReference type="ARBA" id="ARBA00022989"/>
    </source>
</evidence>
<keyword evidence="5" id="KW-0788">Thiol protease</keyword>
<evidence type="ECO:0000256" key="9">
    <source>
        <dbReference type="SAM" id="MobiDB-lite"/>
    </source>
</evidence>
<dbReference type="InterPro" id="IPR039421">
    <property type="entry name" value="Type_1_exporter"/>
</dbReference>
<feature type="domain" description="ABC transmembrane type-1" evidence="12">
    <location>
        <begin position="208"/>
        <end position="488"/>
    </location>
</feature>
<keyword evidence="3" id="KW-0547">Nucleotide-binding</keyword>
<keyword evidence="7 10" id="KW-1133">Transmembrane helix</keyword>
<keyword evidence="4" id="KW-0378">Hydrolase</keyword>
<dbReference type="PANTHER" id="PTHR43394">
    <property type="entry name" value="ATP-DEPENDENT PERMEASE MDL1, MITOCHONDRIAL"/>
    <property type="match status" value="1"/>
</dbReference>
<feature type="transmembrane region" description="Helical" evidence="10">
    <location>
        <begin position="321"/>
        <end position="339"/>
    </location>
</feature>
<evidence type="ECO:0000259" key="13">
    <source>
        <dbReference type="PROSITE" id="PS50990"/>
    </source>
</evidence>
<reference evidence="15" key="1">
    <citation type="submission" date="2023-07" db="EMBL/GenBank/DDBJ databases">
        <title>Whole genome shotgun sequence of Streptomyces spororaveus NBRC 15456.</title>
        <authorList>
            <person name="Komaki H."/>
            <person name="Tamura T."/>
        </authorList>
    </citation>
    <scope>NUCLEOTIDE SEQUENCE [LARGE SCALE GENOMIC DNA]</scope>
    <source>
        <strain evidence="15">NBRC 15456</strain>
    </source>
</reference>
<dbReference type="InterPro" id="IPR027417">
    <property type="entry name" value="P-loop_NTPase"/>
</dbReference>
<feature type="transmembrane region" description="Helical" evidence="10">
    <location>
        <begin position="242"/>
        <end position="263"/>
    </location>
</feature>
<dbReference type="NCBIfam" id="TIGR03796">
    <property type="entry name" value="NHLM_micro_ABC1"/>
    <property type="match status" value="1"/>
</dbReference>
<dbReference type="PROSITE" id="PS50929">
    <property type="entry name" value="ABC_TM1F"/>
    <property type="match status" value="1"/>
</dbReference>
<dbReference type="Proteomes" id="UP000608522">
    <property type="component" value="Unassembled WGS sequence"/>
</dbReference>
<evidence type="ECO:0000256" key="2">
    <source>
        <dbReference type="ARBA" id="ARBA00022692"/>
    </source>
</evidence>
<keyword evidence="8 10" id="KW-0472">Membrane</keyword>
<evidence type="ECO:0000256" key="4">
    <source>
        <dbReference type="ARBA" id="ARBA00022801"/>
    </source>
</evidence>
<dbReference type="Pfam" id="PF00664">
    <property type="entry name" value="ABC_membrane"/>
    <property type="match status" value="1"/>
</dbReference>
<comment type="caution">
    <text evidence="14">The sequence shown here is derived from an EMBL/GenBank/DDBJ whole genome shotgun (WGS) entry which is preliminary data.</text>
</comment>
<keyword evidence="5" id="KW-0645">Protease</keyword>
<dbReference type="PROSITE" id="PS50990">
    <property type="entry name" value="PEPTIDASE_C39"/>
    <property type="match status" value="1"/>
</dbReference>
<dbReference type="InterPro" id="IPR003439">
    <property type="entry name" value="ABC_transporter-like_ATP-bd"/>
</dbReference>
<dbReference type="RefSeq" id="WP_237403944.1">
    <property type="nucleotide sequence ID" value="NZ_BAAATO010000016.1"/>
</dbReference>
<dbReference type="CDD" id="cd18569">
    <property type="entry name" value="ABC_6TM_NHLM_bacteriocin"/>
    <property type="match status" value="1"/>
</dbReference>
<evidence type="ECO:0000256" key="8">
    <source>
        <dbReference type="ARBA" id="ARBA00023136"/>
    </source>
</evidence>
<dbReference type="SUPFAM" id="SSF90123">
    <property type="entry name" value="ABC transporter transmembrane region"/>
    <property type="match status" value="1"/>
</dbReference>
<feature type="domain" description="Peptidase C39" evidence="13">
    <location>
        <begin position="53"/>
        <end position="176"/>
    </location>
</feature>
<dbReference type="InterPro" id="IPR036640">
    <property type="entry name" value="ABC1_TM_sf"/>
</dbReference>
<feature type="domain" description="ABC transporter" evidence="11">
    <location>
        <begin position="524"/>
        <end position="757"/>
    </location>
</feature>
<evidence type="ECO:0000313" key="15">
    <source>
        <dbReference type="Proteomes" id="UP000608522"/>
    </source>
</evidence>
<dbReference type="Gene3D" id="3.90.70.10">
    <property type="entry name" value="Cysteine proteinases"/>
    <property type="match status" value="1"/>
</dbReference>
<dbReference type="Pfam" id="PF00005">
    <property type="entry name" value="ABC_tran"/>
    <property type="match status" value="1"/>
</dbReference>
<feature type="transmembrane region" description="Helical" evidence="10">
    <location>
        <begin position="205"/>
        <end position="222"/>
    </location>
</feature>
<dbReference type="SMART" id="SM00382">
    <property type="entry name" value="AAA"/>
    <property type="match status" value="1"/>
</dbReference>
<feature type="transmembrane region" description="Helical" evidence="10">
    <location>
        <begin position="345"/>
        <end position="364"/>
    </location>
</feature>
<evidence type="ECO:0000259" key="11">
    <source>
        <dbReference type="PROSITE" id="PS50893"/>
    </source>
</evidence>
<feature type="transmembrane region" description="Helical" evidence="10">
    <location>
        <begin position="422"/>
        <end position="446"/>
    </location>
</feature>
<proteinExistence type="predicted"/>
<dbReference type="PANTHER" id="PTHR43394:SF1">
    <property type="entry name" value="ATP-BINDING CASSETTE SUB-FAMILY B MEMBER 10, MITOCHONDRIAL"/>
    <property type="match status" value="1"/>
</dbReference>
<accession>A0ABQ3TE43</accession>
<dbReference type="PROSITE" id="PS50893">
    <property type="entry name" value="ABC_TRANSPORTER_2"/>
    <property type="match status" value="1"/>
</dbReference>
<gene>
    <name evidence="14" type="ORF">Sspor_42500</name>
</gene>
<comment type="subcellular location">
    <subcellularLocation>
        <location evidence="1">Cell membrane</location>
        <topology evidence="1">Multi-pass membrane protein</topology>
    </subcellularLocation>
</comment>
<keyword evidence="6" id="KW-0067">ATP-binding</keyword>
<evidence type="ECO:0000256" key="6">
    <source>
        <dbReference type="ARBA" id="ARBA00022840"/>
    </source>
</evidence>
<keyword evidence="2 10" id="KW-0812">Transmembrane</keyword>
<dbReference type="InterPro" id="IPR011527">
    <property type="entry name" value="ABC1_TM_dom"/>
</dbReference>
<dbReference type="Pfam" id="PF03412">
    <property type="entry name" value="Peptidase_C39"/>
    <property type="match status" value="1"/>
</dbReference>
<name>A0ABQ3TE43_9ACTN</name>
<feature type="region of interest" description="Disordered" evidence="9">
    <location>
        <begin position="1"/>
        <end position="40"/>
    </location>
</feature>
<dbReference type="InterPro" id="IPR005074">
    <property type="entry name" value="Peptidase_C39"/>
</dbReference>
<evidence type="ECO:0000256" key="1">
    <source>
        <dbReference type="ARBA" id="ARBA00004651"/>
    </source>
</evidence>
<dbReference type="EMBL" id="BNED01000005">
    <property type="protein sequence ID" value="GHI78689.1"/>
    <property type="molecule type" value="Genomic_DNA"/>
</dbReference>